<dbReference type="EMBL" id="MUJZ01049286">
    <property type="protein sequence ID" value="OTF73963.1"/>
    <property type="molecule type" value="Genomic_DNA"/>
</dbReference>
<dbReference type="AlphaFoldDB" id="A0A1Y3B268"/>
<evidence type="ECO:0000313" key="2">
    <source>
        <dbReference type="EMBL" id="OTF73963.1"/>
    </source>
</evidence>
<dbReference type="Proteomes" id="UP000194236">
    <property type="component" value="Unassembled WGS sequence"/>
</dbReference>
<gene>
    <name evidence="2" type="ORF">BLA29_007440</name>
</gene>
<protein>
    <submittedName>
        <fullName evidence="2">Uncharacterized protein</fullName>
    </submittedName>
</protein>
<reference evidence="2 3" key="1">
    <citation type="submission" date="2017-03" db="EMBL/GenBank/DDBJ databases">
        <title>Genome Survey of Euroglyphus maynei.</title>
        <authorList>
            <person name="Arlian L.G."/>
            <person name="Morgan M.S."/>
            <person name="Rider S.D."/>
        </authorList>
    </citation>
    <scope>NUCLEOTIDE SEQUENCE [LARGE SCALE GENOMIC DNA]</scope>
    <source>
        <strain evidence="2">Arlian Lab</strain>
        <tissue evidence="2">Whole body</tissue>
    </source>
</reference>
<feature type="coiled-coil region" evidence="1">
    <location>
        <begin position="99"/>
        <end position="176"/>
    </location>
</feature>
<proteinExistence type="predicted"/>
<sequence length="215" mass="26045">MTFEDFLEKKLAAHERLNRMSETTSISSSSFTSTDNESINADTDVIKFGKHYFRHENHRDHQRQYNRNKYKNDDLRFPNEIDITLSKSMDNLQLNDSGVDDYINCLNELSEENENICEELDRTRKERNYLRAKIDLLREEFDENLRKHREQWHCEREKFEQKISNLETFLAKIQHQTSNSSMMIRMMNNNNNNNPNDSSQDYIYRSVTFNYQYYY</sequence>
<evidence type="ECO:0000313" key="3">
    <source>
        <dbReference type="Proteomes" id="UP000194236"/>
    </source>
</evidence>
<organism evidence="2 3">
    <name type="scientific">Euroglyphus maynei</name>
    <name type="common">Mayne's house dust mite</name>
    <dbReference type="NCBI Taxonomy" id="6958"/>
    <lineage>
        <taxon>Eukaryota</taxon>
        <taxon>Metazoa</taxon>
        <taxon>Ecdysozoa</taxon>
        <taxon>Arthropoda</taxon>
        <taxon>Chelicerata</taxon>
        <taxon>Arachnida</taxon>
        <taxon>Acari</taxon>
        <taxon>Acariformes</taxon>
        <taxon>Sarcoptiformes</taxon>
        <taxon>Astigmata</taxon>
        <taxon>Psoroptidia</taxon>
        <taxon>Analgoidea</taxon>
        <taxon>Pyroglyphidae</taxon>
        <taxon>Pyroglyphinae</taxon>
        <taxon>Euroglyphus</taxon>
    </lineage>
</organism>
<accession>A0A1Y3B268</accession>
<keyword evidence="1" id="KW-0175">Coiled coil</keyword>
<name>A0A1Y3B268_EURMA</name>
<dbReference type="Gene3D" id="6.10.250.3110">
    <property type="match status" value="1"/>
</dbReference>
<keyword evidence="3" id="KW-1185">Reference proteome</keyword>
<comment type="caution">
    <text evidence="2">The sequence shown here is derived from an EMBL/GenBank/DDBJ whole genome shotgun (WGS) entry which is preliminary data.</text>
</comment>
<evidence type="ECO:0000256" key="1">
    <source>
        <dbReference type="SAM" id="Coils"/>
    </source>
</evidence>